<dbReference type="AlphaFoldDB" id="A0A8J8BFL1"/>
<dbReference type="RefSeq" id="WP_211469216.1">
    <property type="nucleotide sequence ID" value="NZ_JAGSXH010000062.1"/>
</dbReference>
<sequence length="253" mass="25977">MLALWPREGGVTFVVSERMAVVITLLGDDRQRGANPPPTVAAQAAAALGVDGVCAGLGTGSSGQVLVWGQDATSIALEDLQFTLGQGPGMDVDAGAPVLVSDLEAAAARWPVFVPAAAALGVRALFALPLRIGAIHVGALQAYRANPGSLDGAALSDAFALAEAVTLLLLHRQAAAADPGGAASGGPQPDWSQPVTFRAQVHQATGMISAQLGVTLAEALVRLRAHAYVEDRLIAEVAADVVARRLRFENDKR</sequence>
<dbReference type="InterPro" id="IPR005561">
    <property type="entry name" value="ANTAR"/>
</dbReference>
<gene>
    <name evidence="4" type="ORF">KGA66_17485</name>
</gene>
<dbReference type="Gene3D" id="3.30.450.40">
    <property type="match status" value="1"/>
</dbReference>
<keyword evidence="5" id="KW-1185">Reference proteome</keyword>
<evidence type="ECO:0000259" key="3">
    <source>
        <dbReference type="SMART" id="SM01012"/>
    </source>
</evidence>
<dbReference type="Pfam" id="PF03861">
    <property type="entry name" value="ANTAR"/>
    <property type="match status" value="1"/>
</dbReference>
<dbReference type="Proteomes" id="UP000677913">
    <property type="component" value="Unassembled WGS sequence"/>
</dbReference>
<evidence type="ECO:0000313" key="4">
    <source>
        <dbReference type="EMBL" id="MBS2964854.1"/>
    </source>
</evidence>
<dbReference type="InterPro" id="IPR029016">
    <property type="entry name" value="GAF-like_dom_sf"/>
</dbReference>
<proteinExistence type="predicted"/>
<dbReference type="EMBL" id="JAGSXH010000062">
    <property type="protein sequence ID" value="MBS2964854.1"/>
    <property type="molecule type" value="Genomic_DNA"/>
</dbReference>
<dbReference type="GO" id="GO:0003723">
    <property type="term" value="F:RNA binding"/>
    <property type="evidence" value="ECO:0007669"/>
    <property type="project" value="InterPro"/>
</dbReference>
<dbReference type="SUPFAM" id="SSF55781">
    <property type="entry name" value="GAF domain-like"/>
    <property type="match status" value="1"/>
</dbReference>
<reference evidence="4" key="1">
    <citation type="submission" date="2021-04" db="EMBL/GenBank/DDBJ databases">
        <title>Genome based classification of Actinospica acidithermotolerans sp. nov., an actinobacterium isolated from an Indonesian hot spring.</title>
        <authorList>
            <person name="Kusuma A.B."/>
            <person name="Putra K.E."/>
            <person name="Nafisah S."/>
            <person name="Loh J."/>
            <person name="Nouioui I."/>
            <person name="Goodfellow M."/>
        </authorList>
    </citation>
    <scope>NUCLEOTIDE SEQUENCE</scope>
    <source>
        <strain evidence="4">DSM 45618</strain>
    </source>
</reference>
<feature type="domain" description="ANTAR" evidence="3">
    <location>
        <begin position="168"/>
        <end position="242"/>
    </location>
</feature>
<dbReference type="SMART" id="SM01012">
    <property type="entry name" value="ANTAR"/>
    <property type="match status" value="1"/>
</dbReference>
<comment type="caution">
    <text evidence="4">The sequence shown here is derived from an EMBL/GenBank/DDBJ whole genome shotgun (WGS) entry which is preliminary data.</text>
</comment>
<evidence type="ECO:0000256" key="2">
    <source>
        <dbReference type="ARBA" id="ARBA00023163"/>
    </source>
</evidence>
<name>A0A8J8BFL1_9ACTN</name>
<evidence type="ECO:0000313" key="5">
    <source>
        <dbReference type="Proteomes" id="UP000677913"/>
    </source>
</evidence>
<accession>A0A8J8BFL1</accession>
<protein>
    <submittedName>
        <fullName evidence="4">ANTAR domain-containing protein</fullName>
    </submittedName>
</protein>
<organism evidence="4 5">
    <name type="scientific">Actinocrinis puniceicyclus</name>
    <dbReference type="NCBI Taxonomy" id="977794"/>
    <lineage>
        <taxon>Bacteria</taxon>
        <taxon>Bacillati</taxon>
        <taxon>Actinomycetota</taxon>
        <taxon>Actinomycetes</taxon>
        <taxon>Catenulisporales</taxon>
        <taxon>Actinospicaceae</taxon>
        <taxon>Actinocrinis</taxon>
    </lineage>
</organism>
<dbReference type="Gene3D" id="1.10.10.10">
    <property type="entry name" value="Winged helix-like DNA-binding domain superfamily/Winged helix DNA-binding domain"/>
    <property type="match status" value="1"/>
</dbReference>
<dbReference type="InterPro" id="IPR036388">
    <property type="entry name" value="WH-like_DNA-bd_sf"/>
</dbReference>
<keyword evidence="1" id="KW-0805">Transcription regulation</keyword>
<keyword evidence="2" id="KW-0804">Transcription</keyword>
<evidence type="ECO:0000256" key="1">
    <source>
        <dbReference type="ARBA" id="ARBA00023015"/>
    </source>
</evidence>